<dbReference type="SMART" id="SM00239">
    <property type="entry name" value="C2"/>
    <property type="match status" value="1"/>
</dbReference>
<dbReference type="GO" id="GO:0005975">
    <property type="term" value="P:carbohydrate metabolic process"/>
    <property type="evidence" value="ECO:0007669"/>
    <property type="project" value="InterPro"/>
</dbReference>
<dbReference type="CDD" id="cd12214">
    <property type="entry name" value="ChiA1_BD"/>
    <property type="match status" value="1"/>
</dbReference>
<dbReference type="SUPFAM" id="SSF51055">
    <property type="entry name" value="Carbohydrate binding domain"/>
    <property type="match status" value="1"/>
</dbReference>
<evidence type="ECO:0000256" key="2">
    <source>
        <dbReference type="SAM" id="MobiDB-lite"/>
    </source>
</evidence>
<dbReference type="Pfam" id="PF16228">
    <property type="entry name" value="DUF4887"/>
    <property type="match status" value="1"/>
</dbReference>
<dbReference type="InterPro" id="IPR035892">
    <property type="entry name" value="C2_domain_sf"/>
</dbReference>
<feature type="compositionally biased region" description="Low complexity" evidence="2">
    <location>
        <begin position="236"/>
        <end position="259"/>
    </location>
</feature>
<dbReference type="AlphaFoldDB" id="A0A9P6LZU8"/>
<dbReference type="PANTHER" id="PTHR47052">
    <property type="entry name" value="CONSERVED SERINE PROLINE-RICH PROTEIN (AFU_ORTHOLOGUE AFUA_2G01790)"/>
    <property type="match status" value="1"/>
</dbReference>
<evidence type="ECO:0000313" key="4">
    <source>
        <dbReference type="EMBL" id="KAF9955421.1"/>
    </source>
</evidence>
<feature type="region of interest" description="Disordered" evidence="2">
    <location>
        <begin position="231"/>
        <end position="327"/>
    </location>
</feature>
<dbReference type="GO" id="GO:0005576">
    <property type="term" value="C:extracellular region"/>
    <property type="evidence" value="ECO:0007669"/>
    <property type="project" value="InterPro"/>
</dbReference>
<feature type="domain" description="C2" evidence="3">
    <location>
        <begin position="1"/>
        <end position="112"/>
    </location>
</feature>
<dbReference type="PROSITE" id="PS50004">
    <property type="entry name" value="C2"/>
    <property type="match status" value="1"/>
</dbReference>
<dbReference type="Pfam" id="PF00168">
    <property type="entry name" value="C2"/>
    <property type="match status" value="1"/>
</dbReference>
<gene>
    <name evidence="4" type="ORF">BGZ70_010247</name>
</gene>
<dbReference type="GO" id="GO:0030246">
    <property type="term" value="F:carbohydrate binding"/>
    <property type="evidence" value="ECO:0007669"/>
    <property type="project" value="InterPro"/>
</dbReference>
<evidence type="ECO:0000256" key="1">
    <source>
        <dbReference type="ARBA" id="ARBA00022801"/>
    </source>
</evidence>
<sequence>MISQPGQGPTLVIVAHGAQNLLDVEAIGKQDPYLQFTLDINNPKSFQKTFVHKDAGKTPTWNQSFSLPLAGEPELFVEIMDEETTADAVIAFAAIPINQVVHAPGGTFNGIFPVYLPSGKQQGELNLTLTAHNVPGQNTGQAAPAAHPVQGTSHISEAHQKRVKSLKSREAASDAGMAIGGGLLAVGVGLLANKFANDNKKEEEAKKAAERHAQEERERFELEKKKLEQDRANFAHQQQQPQQHQQHQQPMQHQQPLHQGGYPQGHGGHHDDHHGKKDKHDKKDKHKKDHSDSSDSSDSDDDHKKDKGKKKWDGHGRSYSPGDKVKYDGDKYVCLQAHSSQPDWTPTAAHSLWKRK</sequence>
<dbReference type="Pfam" id="PF02839">
    <property type="entry name" value="CBM_5_12"/>
    <property type="match status" value="1"/>
</dbReference>
<feature type="compositionally biased region" description="Basic residues" evidence="2">
    <location>
        <begin position="276"/>
        <end position="288"/>
    </location>
</feature>
<dbReference type="SUPFAM" id="SSF49562">
    <property type="entry name" value="C2 domain (Calcium/lipid-binding domain, CaLB)"/>
    <property type="match status" value="1"/>
</dbReference>
<evidence type="ECO:0000259" key="3">
    <source>
        <dbReference type="PROSITE" id="PS50004"/>
    </source>
</evidence>
<dbReference type="InterPro" id="IPR036573">
    <property type="entry name" value="CBM_sf_5/12"/>
</dbReference>
<dbReference type="GO" id="GO:0004553">
    <property type="term" value="F:hydrolase activity, hydrolyzing O-glycosyl compounds"/>
    <property type="evidence" value="ECO:0007669"/>
    <property type="project" value="InterPro"/>
</dbReference>
<keyword evidence="1" id="KW-0378">Hydrolase</keyword>
<reference evidence="4" key="1">
    <citation type="journal article" date="2020" name="Fungal Divers.">
        <title>Resolving the Mortierellaceae phylogeny through synthesis of multi-gene phylogenetics and phylogenomics.</title>
        <authorList>
            <person name="Vandepol N."/>
            <person name="Liber J."/>
            <person name="Desiro A."/>
            <person name="Na H."/>
            <person name="Kennedy M."/>
            <person name="Barry K."/>
            <person name="Grigoriev I.V."/>
            <person name="Miller A.N."/>
            <person name="O'Donnell K."/>
            <person name="Stajich J.E."/>
            <person name="Bonito G."/>
        </authorList>
    </citation>
    <scope>NUCLEOTIDE SEQUENCE</scope>
    <source>
        <strain evidence="4">CK1249</strain>
    </source>
</reference>
<dbReference type="Proteomes" id="UP000738359">
    <property type="component" value="Unassembled WGS sequence"/>
</dbReference>
<organism evidence="4 5">
    <name type="scientific">Mortierella alpina</name>
    <name type="common">Oleaginous fungus</name>
    <name type="synonym">Mortierella renispora</name>
    <dbReference type="NCBI Taxonomy" id="64518"/>
    <lineage>
        <taxon>Eukaryota</taxon>
        <taxon>Fungi</taxon>
        <taxon>Fungi incertae sedis</taxon>
        <taxon>Mucoromycota</taxon>
        <taxon>Mortierellomycotina</taxon>
        <taxon>Mortierellomycetes</taxon>
        <taxon>Mortierellales</taxon>
        <taxon>Mortierellaceae</taxon>
        <taxon>Mortierella</taxon>
    </lineage>
</organism>
<feature type="region of interest" description="Disordered" evidence="2">
    <location>
        <begin position="337"/>
        <end position="356"/>
    </location>
</feature>
<accession>A0A9P6LZU8</accession>
<comment type="caution">
    <text evidence="4">The sequence shown here is derived from an EMBL/GenBank/DDBJ whole genome shotgun (WGS) entry which is preliminary data.</text>
</comment>
<dbReference type="InterPro" id="IPR003610">
    <property type="entry name" value="CBM5/12"/>
</dbReference>
<dbReference type="Gene3D" id="2.60.40.150">
    <property type="entry name" value="C2 domain"/>
    <property type="match status" value="1"/>
</dbReference>
<keyword evidence="5" id="KW-1185">Reference proteome</keyword>
<name>A0A9P6LZU8_MORAP</name>
<dbReference type="InterPro" id="IPR052981">
    <property type="entry name" value="Ingression_C2_domain"/>
</dbReference>
<dbReference type="PANTHER" id="PTHR47052:SF3">
    <property type="entry name" value="INGRESSION PROTEIN 1"/>
    <property type="match status" value="1"/>
</dbReference>
<dbReference type="InterPro" id="IPR032615">
    <property type="entry name" value="DUF4887"/>
</dbReference>
<dbReference type="Gene3D" id="2.10.10.20">
    <property type="entry name" value="Carbohydrate-binding module superfamily 5/12"/>
    <property type="match status" value="1"/>
</dbReference>
<feature type="compositionally biased region" description="Basic and acidic residues" evidence="2">
    <location>
        <begin position="301"/>
        <end position="316"/>
    </location>
</feature>
<dbReference type="InterPro" id="IPR000008">
    <property type="entry name" value="C2_dom"/>
</dbReference>
<dbReference type="EMBL" id="JAAAHY010000905">
    <property type="protein sequence ID" value="KAF9955421.1"/>
    <property type="molecule type" value="Genomic_DNA"/>
</dbReference>
<dbReference type="OrthoDB" id="270970at2759"/>
<protein>
    <recommendedName>
        <fullName evidence="3">C2 domain-containing protein</fullName>
    </recommendedName>
</protein>
<evidence type="ECO:0000313" key="5">
    <source>
        <dbReference type="Proteomes" id="UP000738359"/>
    </source>
</evidence>
<proteinExistence type="predicted"/>